<organism evidence="1 2">
    <name type="scientific">Trifolium pratense</name>
    <name type="common">Red clover</name>
    <dbReference type="NCBI Taxonomy" id="57577"/>
    <lineage>
        <taxon>Eukaryota</taxon>
        <taxon>Viridiplantae</taxon>
        <taxon>Streptophyta</taxon>
        <taxon>Embryophyta</taxon>
        <taxon>Tracheophyta</taxon>
        <taxon>Spermatophyta</taxon>
        <taxon>Magnoliopsida</taxon>
        <taxon>eudicotyledons</taxon>
        <taxon>Gunneridae</taxon>
        <taxon>Pentapetalae</taxon>
        <taxon>rosids</taxon>
        <taxon>fabids</taxon>
        <taxon>Fabales</taxon>
        <taxon>Fabaceae</taxon>
        <taxon>Papilionoideae</taxon>
        <taxon>50 kb inversion clade</taxon>
        <taxon>NPAAA clade</taxon>
        <taxon>Hologalegina</taxon>
        <taxon>IRL clade</taxon>
        <taxon>Trifolieae</taxon>
        <taxon>Trifolium</taxon>
    </lineage>
</organism>
<dbReference type="InterPro" id="IPR052929">
    <property type="entry name" value="RNase_H-like_EbsB-rel"/>
</dbReference>
<gene>
    <name evidence="1" type="ORF">L195_g015473</name>
</gene>
<dbReference type="PANTHER" id="PTHR47074">
    <property type="entry name" value="BNAC02G40300D PROTEIN"/>
    <property type="match status" value="1"/>
</dbReference>
<reference evidence="1 2" key="2">
    <citation type="journal article" date="2017" name="Front. Plant Sci.">
        <title>Gene Classification and Mining of Molecular Markers Useful in Red Clover (Trifolium pratense) Breeding.</title>
        <authorList>
            <person name="Istvanek J."/>
            <person name="Dluhosova J."/>
            <person name="Dluhos P."/>
            <person name="Patkova L."/>
            <person name="Nedelnik J."/>
            <person name="Repkova J."/>
        </authorList>
    </citation>
    <scope>NUCLEOTIDE SEQUENCE [LARGE SCALE GENOMIC DNA]</scope>
    <source>
        <strain evidence="2">cv. Tatra</strain>
        <tissue evidence="1">Young leaves</tissue>
    </source>
</reference>
<proteinExistence type="predicted"/>
<reference evidence="1 2" key="1">
    <citation type="journal article" date="2014" name="Am. J. Bot.">
        <title>Genome assembly and annotation for red clover (Trifolium pratense; Fabaceae).</title>
        <authorList>
            <person name="Istvanek J."/>
            <person name="Jaros M."/>
            <person name="Krenek A."/>
            <person name="Repkova J."/>
        </authorList>
    </citation>
    <scope>NUCLEOTIDE SEQUENCE [LARGE SCALE GENOMIC DNA]</scope>
    <source>
        <strain evidence="2">cv. Tatra</strain>
        <tissue evidence="1">Young leaves</tissue>
    </source>
</reference>
<protein>
    <submittedName>
        <fullName evidence="1">Cytochrome p450</fullName>
    </submittedName>
</protein>
<sequence>LNEDNMAMFACIMWYIWKQRNDVICRNERVLRTVFCECANSLITGWRNAREVCERHDNQQHSPQRYEWTRPAADSWKCKVDASFSRSRNNVGISVCIRDDQGLFVLAKRSGTLLFLM</sequence>
<evidence type="ECO:0000313" key="1">
    <source>
        <dbReference type="EMBL" id="PNX92338.1"/>
    </source>
</evidence>
<dbReference type="AlphaFoldDB" id="A0A2K3MNG8"/>
<dbReference type="PANTHER" id="PTHR47074:SF48">
    <property type="entry name" value="POLYNUCLEOTIDYL TRANSFERASE, RIBONUCLEASE H-LIKE SUPERFAMILY PROTEIN"/>
    <property type="match status" value="1"/>
</dbReference>
<feature type="non-terminal residue" evidence="1">
    <location>
        <position position="1"/>
    </location>
</feature>
<evidence type="ECO:0000313" key="2">
    <source>
        <dbReference type="Proteomes" id="UP000236291"/>
    </source>
</evidence>
<dbReference type="Proteomes" id="UP000236291">
    <property type="component" value="Unassembled WGS sequence"/>
</dbReference>
<comment type="caution">
    <text evidence="1">The sequence shown here is derived from an EMBL/GenBank/DDBJ whole genome shotgun (WGS) entry which is preliminary data.</text>
</comment>
<dbReference type="EMBL" id="ASHM01010500">
    <property type="protein sequence ID" value="PNX92338.1"/>
    <property type="molecule type" value="Genomic_DNA"/>
</dbReference>
<name>A0A2K3MNG8_TRIPR</name>
<accession>A0A2K3MNG8</accession>